<dbReference type="AlphaFoldDB" id="A0A939JP27"/>
<evidence type="ECO:0000256" key="1">
    <source>
        <dbReference type="SAM" id="MobiDB-lite"/>
    </source>
</evidence>
<dbReference type="EMBL" id="JAFMOF010000002">
    <property type="protein sequence ID" value="MBO0654058.1"/>
    <property type="molecule type" value="Genomic_DNA"/>
</dbReference>
<feature type="region of interest" description="Disordered" evidence="1">
    <location>
        <begin position="108"/>
        <end position="132"/>
    </location>
</feature>
<keyword evidence="3" id="KW-1185">Reference proteome</keyword>
<evidence type="ECO:0000313" key="2">
    <source>
        <dbReference type="EMBL" id="MBO0654058.1"/>
    </source>
</evidence>
<organism evidence="2 3">
    <name type="scientific">Streptomyces triculaminicus</name>
    <dbReference type="NCBI Taxonomy" id="2816232"/>
    <lineage>
        <taxon>Bacteria</taxon>
        <taxon>Bacillati</taxon>
        <taxon>Actinomycetota</taxon>
        <taxon>Actinomycetes</taxon>
        <taxon>Kitasatosporales</taxon>
        <taxon>Streptomycetaceae</taxon>
        <taxon>Streptomyces</taxon>
    </lineage>
</organism>
<comment type="caution">
    <text evidence="2">The sequence shown here is derived from an EMBL/GenBank/DDBJ whole genome shotgun (WGS) entry which is preliminary data.</text>
</comment>
<evidence type="ECO:0000313" key="3">
    <source>
        <dbReference type="Proteomes" id="UP000664781"/>
    </source>
</evidence>
<gene>
    <name evidence="2" type="ORF">J1792_15135</name>
</gene>
<sequence length="132" mass="14602">MLQESSTALASLSAMEASRPESDPQGTVVPTTVDWDPWNEALSLVNVVADREIVEAAHALDEQLWRLHIMVRRGLTPEENWLDLQARVTAARADLILTARRRLSIAGDSLPRLSGRPAPDDPIWPPSHPGQR</sequence>
<name>A0A939JP27_9ACTN</name>
<feature type="compositionally biased region" description="Pro residues" evidence="1">
    <location>
        <begin position="120"/>
        <end position="132"/>
    </location>
</feature>
<protein>
    <submittedName>
        <fullName evidence="2">Uncharacterized protein</fullName>
    </submittedName>
</protein>
<feature type="region of interest" description="Disordered" evidence="1">
    <location>
        <begin position="12"/>
        <end position="32"/>
    </location>
</feature>
<proteinExistence type="predicted"/>
<dbReference type="RefSeq" id="WP_207247450.1">
    <property type="nucleotide sequence ID" value="NZ_JAFMOF010000002.1"/>
</dbReference>
<dbReference type="Proteomes" id="UP000664781">
    <property type="component" value="Unassembled WGS sequence"/>
</dbReference>
<accession>A0A939JP27</accession>
<reference evidence="2" key="1">
    <citation type="submission" date="2021-03" db="EMBL/GenBank/DDBJ databases">
        <title>Streptomyces strains.</title>
        <authorList>
            <person name="Lund M.B."/>
            <person name="Toerring T."/>
        </authorList>
    </citation>
    <scope>NUCLEOTIDE SEQUENCE</scope>
    <source>
        <strain evidence="2">JCM 4242</strain>
    </source>
</reference>